<comment type="function">
    <text evidence="4">Part of the outer membrane protein assembly complex, which is involved in assembly and insertion of beta-barrel proteins into the outer membrane.</text>
</comment>
<dbReference type="InterPro" id="IPR018391">
    <property type="entry name" value="PQQ_b-propeller_rpt"/>
</dbReference>
<sequence>MTRSVESTAANRRWRAPLALALVLSVGLPGCTTVRGWFSSSKEDPTAPAALTEFAQTVNVSRQWSRSIGKGERRLGSRQHPAVMGDRLYTANQEGRVLAIEAATGREIWRTDTEVAFTGGPGAGEGVVVAGGLKGEVVAFDAGTGAERWRASTSSEVITAPQVSSGLVVVRSNDGRIAAFELSSGQRRWIFEQALPTLTVRGNAAPVVAGGIVFAGYDNGTVVALDLQTGLRRWEQIVAQPEGRTDLERMADVDGELVVADSLLYATSFKGQTLAMAAESGAPLWNRELGSYAGLAATGTRLIAVDTAGTVWSLDRFGGEAMWRQEALARRWLTTPAVQGNYAVVGDLEGYLHWIDLGTGNLAARVRVQRAPIRATPQVGPDGTLYAVTTDGQLAAYRID</sequence>
<comment type="caution">
    <text evidence="6">The sequence shown here is derived from an EMBL/GenBank/DDBJ whole genome shotgun (WGS) entry which is preliminary data.</text>
</comment>
<name>A0ABV9NL66_9GAMM</name>
<evidence type="ECO:0000256" key="4">
    <source>
        <dbReference type="HAMAP-Rule" id="MF_00923"/>
    </source>
</evidence>
<dbReference type="SUPFAM" id="SSF50998">
    <property type="entry name" value="Quinoprotein alcohol dehydrogenase-like"/>
    <property type="match status" value="1"/>
</dbReference>
<comment type="subunit">
    <text evidence="4">Part of the Bam complex.</text>
</comment>
<accession>A0ABV9NL66</accession>
<keyword evidence="7" id="KW-1185">Reference proteome</keyword>
<organism evidence="6 7">
    <name type="scientific">Coralloluteibacterium thermophilum</name>
    <dbReference type="NCBI Taxonomy" id="2707049"/>
    <lineage>
        <taxon>Bacteria</taxon>
        <taxon>Pseudomonadati</taxon>
        <taxon>Pseudomonadota</taxon>
        <taxon>Gammaproteobacteria</taxon>
        <taxon>Lysobacterales</taxon>
        <taxon>Lysobacteraceae</taxon>
        <taxon>Coralloluteibacterium</taxon>
    </lineage>
</organism>
<evidence type="ECO:0000313" key="6">
    <source>
        <dbReference type="EMBL" id="MFC4727513.1"/>
    </source>
</evidence>
<feature type="domain" description="Pyrrolo-quinoline quinone repeat" evidence="5">
    <location>
        <begin position="94"/>
        <end position="325"/>
    </location>
</feature>
<reference evidence="7" key="1">
    <citation type="journal article" date="2019" name="Int. J. Syst. Evol. Microbiol.">
        <title>The Global Catalogue of Microorganisms (GCM) 10K type strain sequencing project: providing services to taxonomists for standard genome sequencing and annotation.</title>
        <authorList>
            <consortium name="The Broad Institute Genomics Platform"/>
            <consortium name="The Broad Institute Genome Sequencing Center for Infectious Disease"/>
            <person name="Wu L."/>
            <person name="Ma J."/>
        </authorList>
    </citation>
    <scope>NUCLEOTIDE SEQUENCE [LARGE SCALE GENOMIC DNA]</scope>
    <source>
        <strain evidence="7">CGMCC 1.13574</strain>
    </source>
</reference>
<dbReference type="Pfam" id="PF13360">
    <property type="entry name" value="PQQ_2"/>
    <property type="match status" value="1"/>
</dbReference>
<dbReference type="SMART" id="SM00564">
    <property type="entry name" value="PQQ"/>
    <property type="match status" value="7"/>
</dbReference>
<dbReference type="InterPro" id="IPR015943">
    <property type="entry name" value="WD40/YVTN_repeat-like_dom_sf"/>
</dbReference>
<evidence type="ECO:0000256" key="1">
    <source>
        <dbReference type="ARBA" id="ARBA00022729"/>
    </source>
</evidence>
<keyword evidence="1 4" id="KW-0732">Signal</keyword>
<protein>
    <recommendedName>
        <fullName evidence="4">Outer membrane protein assembly factor BamB</fullName>
    </recommendedName>
</protein>
<proteinExistence type="inferred from homology"/>
<dbReference type="InterPro" id="IPR017687">
    <property type="entry name" value="BamB"/>
</dbReference>
<keyword evidence="2 4" id="KW-0472">Membrane</keyword>
<comment type="subcellular location">
    <subcellularLocation>
        <location evidence="4">Cell outer membrane</location>
    </subcellularLocation>
</comment>
<keyword evidence="3 4" id="KW-0998">Cell outer membrane</keyword>
<dbReference type="InterPro" id="IPR002372">
    <property type="entry name" value="PQQ_rpt_dom"/>
</dbReference>
<evidence type="ECO:0000256" key="3">
    <source>
        <dbReference type="ARBA" id="ARBA00023237"/>
    </source>
</evidence>
<evidence type="ECO:0000256" key="2">
    <source>
        <dbReference type="ARBA" id="ARBA00023136"/>
    </source>
</evidence>
<dbReference type="PANTHER" id="PTHR34512:SF30">
    <property type="entry name" value="OUTER MEMBRANE PROTEIN ASSEMBLY FACTOR BAMB"/>
    <property type="match status" value="1"/>
</dbReference>
<dbReference type="PANTHER" id="PTHR34512">
    <property type="entry name" value="CELL SURFACE PROTEIN"/>
    <property type="match status" value="1"/>
</dbReference>
<dbReference type="NCBIfam" id="TIGR03300">
    <property type="entry name" value="assembly_YfgL"/>
    <property type="match status" value="1"/>
</dbReference>
<dbReference type="RefSeq" id="WP_377003523.1">
    <property type="nucleotide sequence ID" value="NZ_JBHSGG010000014.1"/>
</dbReference>
<dbReference type="Gene3D" id="2.130.10.10">
    <property type="entry name" value="YVTN repeat-like/Quinoprotein amine dehydrogenase"/>
    <property type="match status" value="1"/>
</dbReference>
<dbReference type="Proteomes" id="UP001595892">
    <property type="component" value="Unassembled WGS sequence"/>
</dbReference>
<evidence type="ECO:0000313" key="7">
    <source>
        <dbReference type="Proteomes" id="UP001595892"/>
    </source>
</evidence>
<dbReference type="InterPro" id="IPR011047">
    <property type="entry name" value="Quinoprotein_ADH-like_sf"/>
</dbReference>
<dbReference type="EMBL" id="JBHSGG010000014">
    <property type="protein sequence ID" value="MFC4727513.1"/>
    <property type="molecule type" value="Genomic_DNA"/>
</dbReference>
<comment type="similarity">
    <text evidence="4">Belongs to the BamB family.</text>
</comment>
<gene>
    <name evidence="4 6" type="primary">bamB</name>
    <name evidence="6" type="ORF">ACFO3Q_04930</name>
</gene>
<evidence type="ECO:0000259" key="5">
    <source>
        <dbReference type="Pfam" id="PF13360"/>
    </source>
</evidence>
<dbReference type="HAMAP" id="MF_00923">
    <property type="entry name" value="OM_assembly_BamB"/>
    <property type="match status" value="1"/>
</dbReference>